<proteinExistence type="predicted"/>
<dbReference type="eggNOG" id="arCOG04793">
    <property type="taxonomic scope" value="Archaea"/>
</dbReference>
<evidence type="ECO:0000313" key="1">
    <source>
        <dbReference type="EMBL" id="CAJ36711.1"/>
    </source>
</evidence>
<dbReference type="RefSeq" id="WP_012035841.1">
    <property type="nucleotide sequence ID" value="NC_009464.1"/>
</dbReference>
<protein>
    <recommendedName>
        <fullName evidence="3">AbiEi antitoxin C-terminal domain-containing protein</fullName>
    </recommendedName>
</protein>
<reference evidence="1 2" key="1">
    <citation type="journal article" date="2006" name="Science">
        <title>Genome of rice cluster I archaea -- the key methane producers in the rice rhizosphere.</title>
        <authorList>
            <person name="Erkel C."/>
            <person name="Kube M."/>
            <person name="Reinhardt R."/>
            <person name="Liesack W."/>
        </authorList>
    </citation>
    <scope>NUCLEOTIDE SEQUENCE [LARGE SCALE GENOMIC DNA]</scope>
    <source>
        <strain evidence="2">DSM 22066 / NBRC 105507 / MRE50</strain>
    </source>
</reference>
<sequence>MYKNIYLTAQEQLVFNAISSYDLISVAEIVDLLPGMSEYKINKTCANLASKGYLYRLQKSLYLVQNKPSDVPVMKDPYRVALTLYKGYIGFSSALRIYDLLDYEPFTIFIVTSNMSREKQIGEYVFKAVAMGKRATGMSYYKGIYTSTLAKTFFDCFYKPQYSGGYSTITKAMYESKGLDWREFVGYFDMASDALCQRTGYVLDMLNRETYIVPDQALEYFRSRIKNNTRLLPSGGGKETYSREWMLQDNLGRENILSWWNYG</sequence>
<accession>Q0W4I2</accession>
<dbReference type="AlphaFoldDB" id="Q0W4I2"/>
<organism evidence="1 2">
    <name type="scientific">Methanocella arvoryzae (strain DSM 22066 / NBRC 105507 / MRE50)</name>
    <dbReference type="NCBI Taxonomy" id="351160"/>
    <lineage>
        <taxon>Archaea</taxon>
        <taxon>Methanobacteriati</taxon>
        <taxon>Methanobacteriota</taxon>
        <taxon>Stenosarchaea group</taxon>
        <taxon>Methanomicrobia</taxon>
        <taxon>Methanocellales</taxon>
        <taxon>Methanocellaceae</taxon>
        <taxon>Methanocella</taxon>
    </lineage>
</organism>
<dbReference type="OrthoDB" id="350054at2157"/>
<dbReference type="STRING" id="351160.RCIX1445"/>
<name>Q0W4I2_METAR</name>
<gene>
    <name evidence="1" type="ORF">RCIX1445</name>
</gene>
<dbReference type="KEGG" id="rci:RCIX1445"/>
<dbReference type="EMBL" id="AM114193">
    <property type="protein sequence ID" value="CAJ36711.1"/>
    <property type="molecule type" value="Genomic_DNA"/>
</dbReference>
<keyword evidence="2" id="KW-1185">Reference proteome</keyword>
<evidence type="ECO:0000313" key="2">
    <source>
        <dbReference type="Proteomes" id="UP000000663"/>
    </source>
</evidence>
<dbReference type="GeneID" id="5144475"/>
<evidence type="ECO:0008006" key="3">
    <source>
        <dbReference type="Google" id="ProtNLM"/>
    </source>
</evidence>
<dbReference type="Proteomes" id="UP000000663">
    <property type="component" value="Chromosome"/>
</dbReference>
<dbReference type="PATRIC" id="fig|351160.9.peg.1557"/>